<evidence type="ECO:0000313" key="2">
    <source>
        <dbReference type="EMBL" id="CAK0853634.1"/>
    </source>
</evidence>
<organism evidence="2 3">
    <name type="scientific">Prorocentrum cordatum</name>
    <dbReference type="NCBI Taxonomy" id="2364126"/>
    <lineage>
        <taxon>Eukaryota</taxon>
        <taxon>Sar</taxon>
        <taxon>Alveolata</taxon>
        <taxon>Dinophyceae</taxon>
        <taxon>Prorocentrales</taxon>
        <taxon>Prorocentraceae</taxon>
        <taxon>Prorocentrum</taxon>
    </lineage>
</organism>
<feature type="region of interest" description="Disordered" evidence="1">
    <location>
        <begin position="1"/>
        <end position="67"/>
    </location>
</feature>
<dbReference type="InterPro" id="IPR036770">
    <property type="entry name" value="Ankyrin_rpt-contain_sf"/>
</dbReference>
<accession>A0ABN9U449</accession>
<protein>
    <submittedName>
        <fullName evidence="2">Uncharacterized protein</fullName>
    </submittedName>
</protein>
<dbReference type="Proteomes" id="UP001189429">
    <property type="component" value="Unassembled WGS sequence"/>
</dbReference>
<proteinExistence type="predicted"/>
<comment type="caution">
    <text evidence="2">The sequence shown here is derived from an EMBL/GenBank/DDBJ whole genome shotgun (WGS) entry which is preliminary data.</text>
</comment>
<evidence type="ECO:0000313" key="3">
    <source>
        <dbReference type="Proteomes" id="UP001189429"/>
    </source>
</evidence>
<reference evidence="2" key="1">
    <citation type="submission" date="2023-10" db="EMBL/GenBank/DDBJ databases">
        <authorList>
            <person name="Chen Y."/>
            <person name="Shah S."/>
            <person name="Dougan E. K."/>
            <person name="Thang M."/>
            <person name="Chan C."/>
        </authorList>
    </citation>
    <scope>NUCLEOTIDE SEQUENCE [LARGE SCALE GENOMIC DNA]</scope>
</reference>
<sequence length="471" mass="52154">MEEKDRREDEEEREERDEKEQQQEEEQAWTEGRVDPQEQAEVDDGQDEQQEDREEHVVTTPQRKGEVQDLFTTAAQVLEIRRDSFREAEVEVMGTTTHECMMPRASPTGAVTAGTLSQRAADGIFASCMDLLSRAEVGFMLGNCEFFFCVRSDKPFRCAPAGDTSAHFTAAAEAALRPELGPKNLFVRPDRQKMIKASRVSFDRHAFWGVGFAANGAPSPLLMAAQCRHPAAVAALCEHGARVTPEVLEEVKLISQESRRVRIDEILRPQVQGDPNMKLPLWVWVQAGSLPAVEALLRNAAHDEAVGADVFIALHRSRGDEETRRGMAERLREHVGEARLRHLQTSAATRMLMLELRQAHDEERDVEVSTVREALALGADAAAREEGHEDEEEAEGGGYGLTALDLVAMNRRSSADSVRSTIEVLLEARADVNAETEAVTPLLAALHHCHVAAVEALCKGPVKFTGEILDE</sequence>
<keyword evidence="3" id="KW-1185">Reference proteome</keyword>
<dbReference type="EMBL" id="CAUYUJ010015412">
    <property type="protein sequence ID" value="CAK0853634.1"/>
    <property type="molecule type" value="Genomic_DNA"/>
</dbReference>
<gene>
    <name evidence="2" type="ORF">PCOR1329_LOCUS45028</name>
</gene>
<feature type="compositionally biased region" description="Acidic residues" evidence="1">
    <location>
        <begin position="38"/>
        <end position="52"/>
    </location>
</feature>
<dbReference type="SUPFAM" id="SSF48403">
    <property type="entry name" value="Ankyrin repeat"/>
    <property type="match status" value="1"/>
</dbReference>
<feature type="non-terminal residue" evidence="2">
    <location>
        <position position="471"/>
    </location>
</feature>
<feature type="compositionally biased region" description="Basic and acidic residues" evidence="1">
    <location>
        <begin position="53"/>
        <end position="67"/>
    </location>
</feature>
<evidence type="ECO:0000256" key="1">
    <source>
        <dbReference type="SAM" id="MobiDB-lite"/>
    </source>
</evidence>
<dbReference type="Gene3D" id="1.25.40.20">
    <property type="entry name" value="Ankyrin repeat-containing domain"/>
    <property type="match status" value="2"/>
</dbReference>
<name>A0ABN9U449_9DINO</name>